<dbReference type="RefSeq" id="WP_071504095.1">
    <property type="nucleotide sequence ID" value="NZ_MORL01000007.1"/>
</dbReference>
<gene>
    <name evidence="2" type="ORF">BLX24_15655</name>
</gene>
<dbReference type="Gene3D" id="3.40.50.300">
    <property type="entry name" value="P-loop containing nucleotide triphosphate hydrolases"/>
    <property type="match status" value="1"/>
</dbReference>
<dbReference type="SUPFAM" id="SSF52540">
    <property type="entry name" value="P-loop containing nucleoside triphosphate hydrolases"/>
    <property type="match status" value="1"/>
</dbReference>
<evidence type="ECO:0000313" key="2">
    <source>
        <dbReference type="EMBL" id="OIN58423.1"/>
    </source>
</evidence>
<reference evidence="2 3" key="1">
    <citation type="submission" date="2016-10" db="EMBL/GenBank/DDBJ databases">
        <title>Arsenicibacter rosenii gen. nov., sp. nov., an efficient arsenic-methylating bacterium isolated from an arsenic-contaminated paddy soil.</title>
        <authorList>
            <person name="Huang K."/>
        </authorList>
    </citation>
    <scope>NUCLEOTIDE SEQUENCE [LARGE SCALE GENOMIC DNA]</scope>
    <source>
        <strain evidence="2 3">SM-1</strain>
    </source>
</reference>
<evidence type="ECO:0000256" key="1">
    <source>
        <dbReference type="ARBA" id="ARBA00022737"/>
    </source>
</evidence>
<proteinExistence type="predicted"/>
<organism evidence="2 3">
    <name type="scientific">Arsenicibacter rosenii</name>
    <dbReference type="NCBI Taxonomy" id="1750698"/>
    <lineage>
        <taxon>Bacteria</taxon>
        <taxon>Pseudomonadati</taxon>
        <taxon>Bacteroidota</taxon>
        <taxon>Cytophagia</taxon>
        <taxon>Cytophagales</taxon>
        <taxon>Spirosomataceae</taxon>
        <taxon>Arsenicibacter</taxon>
    </lineage>
</organism>
<dbReference type="EMBL" id="MORL01000007">
    <property type="protein sequence ID" value="OIN58423.1"/>
    <property type="molecule type" value="Genomic_DNA"/>
</dbReference>
<protein>
    <recommendedName>
        <fullName evidence="4">ABC transporter domain-containing protein</fullName>
    </recommendedName>
</protein>
<keyword evidence="1" id="KW-0677">Repeat</keyword>
<dbReference type="InterPro" id="IPR027417">
    <property type="entry name" value="P-loop_NTPase"/>
</dbReference>
<dbReference type="AlphaFoldDB" id="A0A1S2VI76"/>
<name>A0A1S2VI76_9BACT</name>
<accession>A0A1S2VI76</accession>
<dbReference type="InterPro" id="IPR050611">
    <property type="entry name" value="ABCF"/>
</dbReference>
<comment type="caution">
    <text evidence="2">The sequence shown here is derived from an EMBL/GenBank/DDBJ whole genome shotgun (WGS) entry which is preliminary data.</text>
</comment>
<evidence type="ECO:0000313" key="3">
    <source>
        <dbReference type="Proteomes" id="UP000181790"/>
    </source>
</evidence>
<dbReference type="PANTHER" id="PTHR19211:SF6">
    <property type="entry name" value="BLL7188 PROTEIN"/>
    <property type="match status" value="1"/>
</dbReference>
<sequence length="68" mass="7666">MKLALCCLIVSHQAPDLLILDEPTNNLDYQSQEVLTHAVKAFTGTLLVISHDHYFIQDFDVQSSITLH</sequence>
<dbReference type="Proteomes" id="UP000181790">
    <property type="component" value="Unassembled WGS sequence"/>
</dbReference>
<dbReference type="PANTHER" id="PTHR19211">
    <property type="entry name" value="ATP-BINDING TRANSPORT PROTEIN-RELATED"/>
    <property type="match status" value="1"/>
</dbReference>
<dbReference type="GO" id="GO:0005524">
    <property type="term" value="F:ATP binding"/>
    <property type="evidence" value="ECO:0007669"/>
    <property type="project" value="TreeGrafter"/>
</dbReference>
<keyword evidence="3" id="KW-1185">Reference proteome</keyword>
<evidence type="ECO:0008006" key="4">
    <source>
        <dbReference type="Google" id="ProtNLM"/>
    </source>
</evidence>